<proteinExistence type="predicted"/>
<evidence type="ECO:0000313" key="9">
    <source>
        <dbReference type="Proteomes" id="UP000618591"/>
    </source>
</evidence>
<dbReference type="CDD" id="cd19410">
    <property type="entry name" value="HK9-like_sensor"/>
    <property type="match status" value="1"/>
</dbReference>
<sequence length="517" mass="56396">MLLRKGRKMAQRMVLGFGVTEGRMGRFLVAAMALGFAALIAAGIAAAWSTARNEAHTRDVNHTYEVELAIDRTRIAIEQSETTRRGFLLTGDPIYLDTYRSTMADLPTLIARIATLTRDNPLQQGNLAKLRALTDDLARQRERTIAAAQRGDRAAALALFVSETSAPRMRAVRTLAGAMAGEEQRLLAIRNAEQRASVRVFYTTLAIAGLLLVLVAAVTLATVLRYTRDLATSRDRVRDFADTLEAQVAERTADLTRANDEIQRFAYIVSHDLRSPLVNVMGFTAELEGAAATLCALIDRAEAHAPEIVTEDARLAAREDLPEAIGFIRSSTQKMDRLINAILKLSREGRRVIAPEPLDLTAMIDGITASLTQQLAQRGATVTVERPLPTIVSDRLATEQIFSNLIENAVKYLDPARVGQIVVRGKRDRARVTFEIEDNGRGIAPNDHSRVFDLFRRSGNQDQPGEGIGLAHVRTLAYRLGGVIDVASELGQGATFRLTLPVALTDATIVATSGKAP</sequence>
<dbReference type="EMBL" id="BMDW01000012">
    <property type="protein sequence ID" value="GGA50819.1"/>
    <property type="molecule type" value="Genomic_DNA"/>
</dbReference>
<dbReference type="SUPFAM" id="SSF47384">
    <property type="entry name" value="Homodimeric domain of signal transducing histidine kinase"/>
    <property type="match status" value="1"/>
</dbReference>
<dbReference type="PRINTS" id="PR00344">
    <property type="entry name" value="BCTRLSENSOR"/>
</dbReference>
<feature type="transmembrane region" description="Helical" evidence="6">
    <location>
        <begin position="200"/>
        <end position="224"/>
    </location>
</feature>
<evidence type="ECO:0000256" key="4">
    <source>
        <dbReference type="ARBA" id="ARBA00022679"/>
    </source>
</evidence>
<dbReference type="SMART" id="SM00388">
    <property type="entry name" value="HisKA"/>
    <property type="match status" value="1"/>
</dbReference>
<evidence type="ECO:0000256" key="3">
    <source>
        <dbReference type="ARBA" id="ARBA00022553"/>
    </source>
</evidence>
<evidence type="ECO:0000256" key="6">
    <source>
        <dbReference type="SAM" id="Phobius"/>
    </source>
</evidence>
<dbReference type="CDD" id="cd00082">
    <property type="entry name" value="HisKA"/>
    <property type="match status" value="1"/>
</dbReference>
<dbReference type="InterPro" id="IPR003594">
    <property type="entry name" value="HATPase_dom"/>
</dbReference>
<dbReference type="Pfam" id="PF02518">
    <property type="entry name" value="HATPase_c"/>
    <property type="match status" value="1"/>
</dbReference>
<dbReference type="Pfam" id="PF05227">
    <property type="entry name" value="CHASE3"/>
    <property type="match status" value="1"/>
</dbReference>
<evidence type="ECO:0000259" key="7">
    <source>
        <dbReference type="PROSITE" id="PS50109"/>
    </source>
</evidence>
<keyword evidence="6" id="KW-0812">Transmembrane</keyword>
<evidence type="ECO:0000256" key="1">
    <source>
        <dbReference type="ARBA" id="ARBA00000085"/>
    </source>
</evidence>
<protein>
    <recommendedName>
        <fullName evidence="2">histidine kinase</fullName>
        <ecNumber evidence="2">2.7.13.3</ecNumber>
    </recommendedName>
</protein>
<dbReference type="InterPro" id="IPR003661">
    <property type="entry name" value="HisK_dim/P_dom"/>
</dbReference>
<evidence type="ECO:0000256" key="5">
    <source>
        <dbReference type="ARBA" id="ARBA00022777"/>
    </source>
</evidence>
<keyword evidence="3" id="KW-0597">Phosphoprotein</keyword>
<comment type="caution">
    <text evidence="8">The sequence shown here is derived from an EMBL/GenBank/DDBJ whole genome shotgun (WGS) entry which is preliminary data.</text>
</comment>
<dbReference type="InterPro" id="IPR005467">
    <property type="entry name" value="His_kinase_dom"/>
</dbReference>
<keyword evidence="5 8" id="KW-0418">Kinase</keyword>
<organism evidence="8 9">
    <name type="scientific">Sphingomonas psychrolutea</name>
    <dbReference type="NCBI Taxonomy" id="1259676"/>
    <lineage>
        <taxon>Bacteria</taxon>
        <taxon>Pseudomonadati</taxon>
        <taxon>Pseudomonadota</taxon>
        <taxon>Alphaproteobacteria</taxon>
        <taxon>Sphingomonadales</taxon>
        <taxon>Sphingomonadaceae</taxon>
        <taxon>Sphingomonas</taxon>
    </lineage>
</organism>
<dbReference type="Gene3D" id="3.30.565.10">
    <property type="entry name" value="Histidine kinase-like ATPase, C-terminal domain"/>
    <property type="match status" value="1"/>
</dbReference>
<accession>A0ABQ1GVF4</accession>
<dbReference type="SUPFAM" id="SSF55874">
    <property type="entry name" value="ATPase domain of HSP90 chaperone/DNA topoisomerase II/histidine kinase"/>
    <property type="match status" value="1"/>
</dbReference>
<dbReference type="InterPro" id="IPR036097">
    <property type="entry name" value="HisK_dim/P_sf"/>
</dbReference>
<dbReference type="PROSITE" id="PS50109">
    <property type="entry name" value="HIS_KIN"/>
    <property type="match status" value="1"/>
</dbReference>
<evidence type="ECO:0000256" key="2">
    <source>
        <dbReference type="ARBA" id="ARBA00012438"/>
    </source>
</evidence>
<dbReference type="PANTHER" id="PTHR42878">
    <property type="entry name" value="TWO-COMPONENT HISTIDINE KINASE"/>
    <property type="match status" value="1"/>
</dbReference>
<evidence type="ECO:0000313" key="8">
    <source>
        <dbReference type="EMBL" id="GGA50819.1"/>
    </source>
</evidence>
<dbReference type="InterPro" id="IPR050351">
    <property type="entry name" value="BphY/WalK/GraS-like"/>
</dbReference>
<dbReference type="Pfam" id="PF00512">
    <property type="entry name" value="HisKA"/>
    <property type="match status" value="1"/>
</dbReference>
<dbReference type="EC" id="2.7.13.3" evidence="2"/>
<keyword evidence="9" id="KW-1185">Reference proteome</keyword>
<keyword evidence="6" id="KW-1133">Transmembrane helix</keyword>
<dbReference type="SMART" id="SM00387">
    <property type="entry name" value="HATPase_c"/>
    <property type="match status" value="1"/>
</dbReference>
<dbReference type="GO" id="GO:0016301">
    <property type="term" value="F:kinase activity"/>
    <property type="evidence" value="ECO:0007669"/>
    <property type="project" value="UniProtKB-KW"/>
</dbReference>
<dbReference type="Gene3D" id="1.10.287.130">
    <property type="match status" value="1"/>
</dbReference>
<name>A0ABQ1GVF4_9SPHN</name>
<comment type="catalytic activity">
    <reaction evidence="1">
        <text>ATP + protein L-histidine = ADP + protein N-phospho-L-histidine.</text>
        <dbReference type="EC" id="2.7.13.3"/>
    </reaction>
</comment>
<dbReference type="InterPro" id="IPR036890">
    <property type="entry name" value="HATPase_C_sf"/>
</dbReference>
<dbReference type="Proteomes" id="UP000618591">
    <property type="component" value="Unassembled WGS sequence"/>
</dbReference>
<reference evidence="9" key="1">
    <citation type="journal article" date="2019" name="Int. J. Syst. Evol. Microbiol.">
        <title>The Global Catalogue of Microorganisms (GCM) 10K type strain sequencing project: providing services to taxonomists for standard genome sequencing and annotation.</title>
        <authorList>
            <consortium name="The Broad Institute Genomics Platform"/>
            <consortium name="The Broad Institute Genome Sequencing Center for Infectious Disease"/>
            <person name="Wu L."/>
            <person name="Ma J."/>
        </authorList>
    </citation>
    <scope>NUCLEOTIDE SEQUENCE [LARGE SCALE GENOMIC DNA]</scope>
    <source>
        <strain evidence="9">CGMCC 1.10106</strain>
    </source>
</reference>
<keyword evidence="6" id="KW-0472">Membrane</keyword>
<dbReference type="InterPro" id="IPR004358">
    <property type="entry name" value="Sig_transdc_His_kin-like_C"/>
</dbReference>
<gene>
    <name evidence="8" type="ORF">GCM10011395_21450</name>
</gene>
<dbReference type="InterPro" id="IPR007891">
    <property type="entry name" value="CHASE3"/>
</dbReference>
<feature type="domain" description="Histidine kinase" evidence="7">
    <location>
        <begin position="268"/>
        <end position="504"/>
    </location>
</feature>
<keyword evidence="4" id="KW-0808">Transferase</keyword>
<dbReference type="PANTHER" id="PTHR42878:SF15">
    <property type="entry name" value="BACTERIOPHYTOCHROME"/>
    <property type="match status" value="1"/>
</dbReference>